<evidence type="ECO:0000259" key="5">
    <source>
        <dbReference type="PROSITE" id="PS51304"/>
    </source>
</evidence>
<evidence type="ECO:0000256" key="1">
    <source>
        <dbReference type="ARBA" id="ARBA00022734"/>
    </source>
</evidence>
<sequence length="455" mass="50945">MSDSVGEQARSADQTSLGETPARPWDEEEPPQTSGTSTCSYETFLGGHVVYGVTLAVDWNADDWEIEIRISVGCTQDEVKNILDPVRDDASSSSPTGPQTQPKSILKNKNSKRGGSFFRCCCPCCVRKGGRRKHHAYKVKFSDLLPEAKPIPFVSELPVTLSKGRTITIHGDIFPDAVRMSLNLVCGSQMDSDLALHLNPRFDQNYVVRNCRIASHWGQEEAAAHRKNPLHRGKTFALTVFVAEEQFLVSVDGRHFCGYTFRVPLQRVVMLAVHGDLSVSTVEHGTAEIYPENCPMMELPLSRTTEDPPMESFIGRLAGPLKPGDYVEVLGRVKLLPHSFYVNLQHGCHIWPHPSISLHVNPRFKTGAGVGVALNSWFHHKKRWGREEIVRSTAFRPGREFTLRIVQLDDGFQLRVDDKDLTIFKYRSELKEEDIVDTVVVQGDVFIHDVTVGKS</sequence>
<dbReference type="InterPro" id="IPR001079">
    <property type="entry name" value="Galectin_CRD"/>
</dbReference>
<keyword evidence="2" id="KW-0677">Repeat</keyword>
<evidence type="ECO:0000313" key="6">
    <source>
        <dbReference type="EMBL" id="CAD7442645.1"/>
    </source>
</evidence>
<dbReference type="PROSITE" id="PS51304">
    <property type="entry name" value="GALECTIN"/>
    <property type="match status" value="2"/>
</dbReference>
<dbReference type="SMART" id="SM00908">
    <property type="entry name" value="Gal-bind_lectin"/>
    <property type="match status" value="2"/>
</dbReference>
<feature type="domain" description="Galectin" evidence="5">
    <location>
        <begin position="313"/>
        <end position="453"/>
    </location>
</feature>
<dbReference type="Gene3D" id="2.60.120.200">
    <property type="match status" value="2"/>
</dbReference>
<dbReference type="InterPro" id="IPR044156">
    <property type="entry name" value="Galectin-like"/>
</dbReference>
<dbReference type="EMBL" id="OD565803">
    <property type="protein sequence ID" value="CAD7442645.1"/>
    <property type="molecule type" value="Genomic_DNA"/>
</dbReference>
<name>A0A7R9EWF7_9NEOP</name>
<dbReference type="AlphaFoldDB" id="A0A7R9EWF7"/>
<organism evidence="6">
    <name type="scientific">Timema bartmani</name>
    <dbReference type="NCBI Taxonomy" id="61472"/>
    <lineage>
        <taxon>Eukaryota</taxon>
        <taxon>Metazoa</taxon>
        <taxon>Ecdysozoa</taxon>
        <taxon>Arthropoda</taxon>
        <taxon>Hexapoda</taxon>
        <taxon>Insecta</taxon>
        <taxon>Pterygota</taxon>
        <taxon>Neoptera</taxon>
        <taxon>Polyneoptera</taxon>
        <taxon>Phasmatodea</taxon>
        <taxon>Timematodea</taxon>
        <taxon>Timematoidea</taxon>
        <taxon>Timematidae</taxon>
        <taxon>Timema</taxon>
    </lineage>
</organism>
<evidence type="ECO:0000256" key="4">
    <source>
        <dbReference type="SAM" id="MobiDB-lite"/>
    </source>
</evidence>
<evidence type="ECO:0000256" key="3">
    <source>
        <dbReference type="RuleBase" id="RU102079"/>
    </source>
</evidence>
<dbReference type="SMART" id="SM00276">
    <property type="entry name" value="GLECT"/>
    <property type="match status" value="2"/>
</dbReference>
<feature type="region of interest" description="Disordered" evidence="4">
    <location>
        <begin position="86"/>
        <end position="110"/>
    </location>
</feature>
<proteinExistence type="predicted"/>
<dbReference type="GO" id="GO:0030246">
    <property type="term" value="F:carbohydrate binding"/>
    <property type="evidence" value="ECO:0007669"/>
    <property type="project" value="UniProtKB-UniRule"/>
</dbReference>
<feature type="domain" description="Galectin" evidence="5">
    <location>
        <begin position="153"/>
        <end position="285"/>
    </location>
</feature>
<dbReference type="PANTHER" id="PTHR11346:SF176">
    <property type="entry name" value="32 KDA BETA-GALACTOSIDE-BINDING LECTIN LEC-3"/>
    <property type="match status" value="1"/>
</dbReference>
<dbReference type="FunFam" id="2.60.120.200:FF:000124">
    <property type="entry name" value="Galectin-4"/>
    <property type="match status" value="1"/>
</dbReference>
<keyword evidence="1 3" id="KW-0430">Lectin</keyword>
<dbReference type="CDD" id="cd00070">
    <property type="entry name" value="GLECT"/>
    <property type="match status" value="2"/>
</dbReference>
<feature type="region of interest" description="Disordered" evidence="4">
    <location>
        <begin position="1"/>
        <end position="38"/>
    </location>
</feature>
<evidence type="ECO:0000256" key="2">
    <source>
        <dbReference type="ARBA" id="ARBA00022737"/>
    </source>
</evidence>
<dbReference type="SUPFAM" id="SSF49899">
    <property type="entry name" value="Concanavalin A-like lectins/glucanases"/>
    <property type="match status" value="2"/>
</dbReference>
<dbReference type="PANTHER" id="PTHR11346">
    <property type="entry name" value="GALECTIN"/>
    <property type="match status" value="1"/>
</dbReference>
<gene>
    <name evidence="6" type="ORF">TBIB3V08_LOCUS5073</name>
</gene>
<dbReference type="InterPro" id="IPR013320">
    <property type="entry name" value="ConA-like_dom_sf"/>
</dbReference>
<accession>A0A7R9EWF7</accession>
<protein>
    <recommendedName>
        <fullName evidence="3">Galectin</fullName>
    </recommendedName>
</protein>
<dbReference type="Pfam" id="PF00337">
    <property type="entry name" value="Gal-bind_lectin"/>
    <property type="match status" value="2"/>
</dbReference>
<dbReference type="GO" id="GO:0016936">
    <property type="term" value="F:galactoside binding"/>
    <property type="evidence" value="ECO:0007669"/>
    <property type="project" value="TreeGrafter"/>
</dbReference>
<reference evidence="6" key="1">
    <citation type="submission" date="2020-11" db="EMBL/GenBank/DDBJ databases">
        <authorList>
            <person name="Tran Van P."/>
        </authorList>
    </citation>
    <scope>NUCLEOTIDE SEQUENCE</scope>
</reference>
<feature type="compositionally biased region" description="Polar residues" evidence="4">
    <location>
        <begin position="1"/>
        <end position="18"/>
    </location>
</feature>